<dbReference type="GO" id="GO:0008104">
    <property type="term" value="P:intracellular protein localization"/>
    <property type="evidence" value="ECO:0007669"/>
    <property type="project" value="TreeGrafter"/>
</dbReference>
<sequence>MNSNNLQKDPETFTSAPTYSITTSRSLCEKLASSMTSEEFRCRTGIVLGFSSQKSNTKSILNFILTPDPEIELEEVEQNKRLGNAEEDDVFRDLELPELLDFTVDEVTYHEWFIEHVARIVEMAPAGIDILGIYVYCSQLEDISKISGLIKELRTRFSLDRNQTLCCAQVKGHKDLLGFYLDEQWEVDLQSNVKVHYDDRAYGILREINIIFRHEFLYRIRENVGEKSKPNPENKPVGLDFAEIVKMTIDQIEELIQNSIYFVQSKHCVRATEDSKTFGAITDETYNLEEDIDFMNIELMTPRVKTILNPEVSPKKETITFSGCVHSKIYLNLDWTALDLTKAMTLDIKRSLDARIQLMKDESEKSQCNIDPCLITEENAPRLHSISVLFPQRIYLQSSLLQYSDHALIWEQDHSVQRRCRSLLNFNPKIERLEYISEQQRKDKIFRVEAFETKNRKIQEKVNKMNAEAEQKLKEIKEHDQWVARMQLYTCLILFVLTIGAYSYVYLVLD</sequence>
<evidence type="ECO:0000256" key="6">
    <source>
        <dbReference type="SAM" id="Coils"/>
    </source>
</evidence>
<protein>
    <submittedName>
        <fullName evidence="8">Uncharacterized protein</fullName>
    </submittedName>
</protein>
<comment type="similarity">
    <text evidence="2">Belongs to the ODR-4 family.</text>
</comment>
<evidence type="ECO:0000256" key="7">
    <source>
        <dbReference type="SAM" id="Phobius"/>
    </source>
</evidence>
<dbReference type="EMBL" id="CAMPGE010007899">
    <property type="protein sequence ID" value="CAI2366817.1"/>
    <property type="molecule type" value="Genomic_DNA"/>
</dbReference>
<feature type="coiled-coil region" evidence="6">
    <location>
        <begin position="448"/>
        <end position="479"/>
    </location>
</feature>
<evidence type="ECO:0000256" key="3">
    <source>
        <dbReference type="ARBA" id="ARBA00022692"/>
    </source>
</evidence>
<dbReference type="Proteomes" id="UP001295684">
    <property type="component" value="Unassembled WGS sequence"/>
</dbReference>
<keyword evidence="5 7" id="KW-0472">Membrane</keyword>
<comment type="subcellular location">
    <subcellularLocation>
        <location evidence="1">Membrane</location>
    </subcellularLocation>
</comment>
<accession>A0AAD1UHL9</accession>
<gene>
    <name evidence="8" type="ORF">ECRASSUSDP1_LOCUS8091</name>
</gene>
<dbReference type="GO" id="GO:0016020">
    <property type="term" value="C:membrane"/>
    <property type="evidence" value="ECO:0007669"/>
    <property type="project" value="UniProtKB-SubCell"/>
</dbReference>
<comment type="caution">
    <text evidence="8">The sequence shown here is derived from an EMBL/GenBank/DDBJ whole genome shotgun (WGS) entry which is preliminary data.</text>
</comment>
<keyword evidence="4 7" id="KW-1133">Transmembrane helix</keyword>
<evidence type="ECO:0000256" key="5">
    <source>
        <dbReference type="ARBA" id="ARBA00023136"/>
    </source>
</evidence>
<proteinExistence type="inferred from homology"/>
<organism evidence="8 9">
    <name type="scientific">Euplotes crassus</name>
    <dbReference type="NCBI Taxonomy" id="5936"/>
    <lineage>
        <taxon>Eukaryota</taxon>
        <taxon>Sar</taxon>
        <taxon>Alveolata</taxon>
        <taxon>Ciliophora</taxon>
        <taxon>Intramacronucleata</taxon>
        <taxon>Spirotrichea</taxon>
        <taxon>Hypotrichia</taxon>
        <taxon>Euplotida</taxon>
        <taxon>Euplotidae</taxon>
        <taxon>Moneuplotes</taxon>
    </lineage>
</organism>
<reference evidence="8" key="1">
    <citation type="submission" date="2023-07" db="EMBL/GenBank/DDBJ databases">
        <authorList>
            <consortium name="AG Swart"/>
            <person name="Singh M."/>
            <person name="Singh A."/>
            <person name="Seah K."/>
            <person name="Emmerich C."/>
        </authorList>
    </citation>
    <scope>NUCLEOTIDE SEQUENCE</scope>
    <source>
        <strain evidence="8">DP1</strain>
    </source>
</reference>
<feature type="transmembrane region" description="Helical" evidence="7">
    <location>
        <begin position="486"/>
        <end position="509"/>
    </location>
</feature>
<keyword evidence="9" id="KW-1185">Reference proteome</keyword>
<dbReference type="Pfam" id="PF14778">
    <property type="entry name" value="ODR4-like"/>
    <property type="match status" value="1"/>
</dbReference>
<dbReference type="PANTHER" id="PTHR33966">
    <property type="entry name" value="PROTEIN ODR-4 HOMOLOG"/>
    <property type="match status" value="1"/>
</dbReference>
<dbReference type="AlphaFoldDB" id="A0AAD1UHL9"/>
<evidence type="ECO:0000256" key="1">
    <source>
        <dbReference type="ARBA" id="ARBA00004370"/>
    </source>
</evidence>
<evidence type="ECO:0000256" key="2">
    <source>
        <dbReference type="ARBA" id="ARBA00010131"/>
    </source>
</evidence>
<evidence type="ECO:0000256" key="4">
    <source>
        <dbReference type="ARBA" id="ARBA00022989"/>
    </source>
</evidence>
<dbReference type="InterPro" id="IPR029454">
    <property type="entry name" value="ODR-4-like"/>
</dbReference>
<evidence type="ECO:0000313" key="9">
    <source>
        <dbReference type="Proteomes" id="UP001295684"/>
    </source>
</evidence>
<dbReference type="GO" id="GO:0012505">
    <property type="term" value="C:endomembrane system"/>
    <property type="evidence" value="ECO:0007669"/>
    <property type="project" value="TreeGrafter"/>
</dbReference>
<dbReference type="PANTHER" id="PTHR33966:SF1">
    <property type="entry name" value="PROTEIN ODR-4 HOMOLOG"/>
    <property type="match status" value="1"/>
</dbReference>
<name>A0AAD1UHL9_EUPCR</name>
<keyword evidence="6" id="KW-0175">Coiled coil</keyword>
<evidence type="ECO:0000313" key="8">
    <source>
        <dbReference type="EMBL" id="CAI2366817.1"/>
    </source>
</evidence>
<keyword evidence="3 7" id="KW-0812">Transmembrane</keyword>